<comment type="caution">
    <text evidence="1">The sequence shown here is derived from an EMBL/GenBank/DDBJ whole genome shotgun (WGS) entry which is preliminary data.</text>
</comment>
<dbReference type="HOGENOM" id="CLU_3389161_0_0_9"/>
<name>A6BFQ0_9FIRM</name>
<gene>
    <name evidence="1" type="ORF">DORLON_01122</name>
</gene>
<evidence type="ECO:0000313" key="2">
    <source>
        <dbReference type="Proteomes" id="UP000004016"/>
    </source>
</evidence>
<dbReference type="Proteomes" id="UP000004016">
    <property type="component" value="Unassembled WGS sequence"/>
</dbReference>
<reference evidence="1 2" key="1">
    <citation type="submission" date="2007-03" db="EMBL/GenBank/DDBJ databases">
        <authorList>
            <person name="Fulton L."/>
            <person name="Clifton S."/>
            <person name="Fulton B."/>
            <person name="Xu J."/>
            <person name="Minx P."/>
            <person name="Pepin K.H."/>
            <person name="Johnson M."/>
            <person name="Thiruvilangam P."/>
            <person name="Bhonagiri V."/>
            <person name="Nash W.E."/>
            <person name="Mardis E.R."/>
            <person name="Wilson R.K."/>
        </authorList>
    </citation>
    <scope>NUCLEOTIDE SEQUENCE [LARGE SCALE GENOMIC DNA]</scope>
    <source>
        <strain evidence="1 2">DSM 13814</strain>
    </source>
</reference>
<dbReference type="EMBL" id="AAXB02000004">
    <property type="protein sequence ID" value="EDM63456.1"/>
    <property type="molecule type" value="Genomic_DNA"/>
</dbReference>
<reference evidence="1 2" key="2">
    <citation type="submission" date="2007-04" db="EMBL/GenBank/DDBJ databases">
        <title>Draft genome sequence of Dorea longicatena (DSM 13814).</title>
        <authorList>
            <person name="Sudarsanam P."/>
            <person name="Ley R."/>
            <person name="Guruge J."/>
            <person name="Turnbaugh P.J."/>
            <person name="Mahowald M."/>
            <person name="Liep D."/>
            <person name="Gordon J."/>
        </authorList>
    </citation>
    <scope>NUCLEOTIDE SEQUENCE [LARGE SCALE GENOMIC DNA]</scope>
    <source>
        <strain evidence="1 2">DSM 13814</strain>
    </source>
</reference>
<dbReference type="AlphaFoldDB" id="A6BFQ0"/>
<sequence>MIIQEDFKKVKKYFGKATIKIVQNNKKNKKRM</sequence>
<protein>
    <submittedName>
        <fullName evidence="1">Uncharacterized protein</fullName>
    </submittedName>
</protein>
<organism evidence="1 2">
    <name type="scientific">Dorea longicatena DSM 13814</name>
    <dbReference type="NCBI Taxonomy" id="411462"/>
    <lineage>
        <taxon>Bacteria</taxon>
        <taxon>Bacillati</taxon>
        <taxon>Bacillota</taxon>
        <taxon>Clostridia</taxon>
        <taxon>Lachnospirales</taxon>
        <taxon>Lachnospiraceae</taxon>
        <taxon>Dorea</taxon>
    </lineage>
</organism>
<evidence type="ECO:0000313" key="1">
    <source>
        <dbReference type="EMBL" id="EDM63456.1"/>
    </source>
</evidence>
<proteinExistence type="predicted"/>
<accession>A6BFQ0</accession>